<evidence type="ECO:0000256" key="5">
    <source>
        <dbReference type="ARBA" id="ARBA00023004"/>
    </source>
</evidence>
<dbReference type="PROSITE" id="PS51074">
    <property type="entry name" value="DPH_MB"/>
    <property type="match status" value="1"/>
</dbReference>
<comment type="caution">
    <text evidence="10">The sequence shown here is derived from an EMBL/GenBank/DDBJ whole genome shotgun (WGS) entry which is preliminary data.</text>
</comment>
<keyword evidence="5" id="KW-0408">Iron</keyword>
<evidence type="ECO:0000313" key="10">
    <source>
        <dbReference type="EMBL" id="KAK6939584.1"/>
    </source>
</evidence>
<name>A0AAN8ZG01_9MAGN</name>
<evidence type="ECO:0000256" key="7">
    <source>
        <dbReference type="SAM" id="MobiDB-lite"/>
    </source>
</evidence>
<keyword evidence="11" id="KW-1185">Reference proteome</keyword>
<dbReference type="PROSITE" id="PS50076">
    <property type="entry name" value="DNAJ_2"/>
    <property type="match status" value="1"/>
</dbReference>
<feature type="domain" description="DPH-type MB" evidence="9">
    <location>
        <begin position="90"/>
        <end position="169"/>
    </location>
</feature>
<evidence type="ECO:0000259" key="9">
    <source>
        <dbReference type="PROSITE" id="PS51074"/>
    </source>
</evidence>
<dbReference type="InterPro" id="IPR036869">
    <property type="entry name" value="J_dom_sf"/>
</dbReference>
<dbReference type="GO" id="GO:0046872">
    <property type="term" value="F:metal ion binding"/>
    <property type="evidence" value="ECO:0007669"/>
    <property type="project" value="UniProtKB-KW"/>
</dbReference>
<dbReference type="PRINTS" id="PR00625">
    <property type="entry name" value="JDOMAIN"/>
</dbReference>
<keyword evidence="4" id="KW-0479">Metal-binding</keyword>
<evidence type="ECO:0000256" key="6">
    <source>
        <dbReference type="ARBA" id="ARBA00023242"/>
    </source>
</evidence>
<dbReference type="EMBL" id="JBAMMX010000005">
    <property type="protein sequence ID" value="KAK6939584.1"/>
    <property type="molecule type" value="Genomic_DNA"/>
</dbReference>
<evidence type="ECO:0000256" key="3">
    <source>
        <dbReference type="ARBA" id="ARBA00006169"/>
    </source>
</evidence>
<dbReference type="AlphaFoldDB" id="A0AAN8ZG01"/>
<dbReference type="SMART" id="SM00271">
    <property type="entry name" value="DnaJ"/>
    <property type="match status" value="1"/>
</dbReference>
<dbReference type="Proteomes" id="UP001370490">
    <property type="component" value="Unassembled WGS sequence"/>
</dbReference>
<dbReference type="SUPFAM" id="SSF46565">
    <property type="entry name" value="Chaperone J-domain"/>
    <property type="match status" value="1"/>
</dbReference>
<keyword evidence="6" id="KW-0539">Nucleus</keyword>
<feature type="compositionally biased region" description="Basic residues" evidence="7">
    <location>
        <begin position="188"/>
        <end position="198"/>
    </location>
</feature>
<protein>
    <submittedName>
        <fullName evidence="10">DnaJ domain</fullName>
    </submittedName>
</protein>
<evidence type="ECO:0000256" key="2">
    <source>
        <dbReference type="ARBA" id="ARBA00004496"/>
    </source>
</evidence>
<dbReference type="Gene3D" id="3.10.660.10">
    <property type="entry name" value="DPH Zinc finger"/>
    <property type="match status" value="1"/>
</dbReference>
<dbReference type="InterPro" id="IPR036671">
    <property type="entry name" value="DPH_MB_sf"/>
</dbReference>
<dbReference type="GO" id="GO:0005634">
    <property type="term" value="C:nucleus"/>
    <property type="evidence" value="ECO:0007669"/>
    <property type="project" value="UniProtKB-SubCell"/>
</dbReference>
<evidence type="ECO:0000313" key="11">
    <source>
        <dbReference type="Proteomes" id="UP001370490"/>
    </source>
</evidence>
<gene>
    <name evidence="10" type="ORF">RJ641_029115</name>
</gene>
<dbReference type="InterPro" id="IPR001623">
    <property type="entry name" value="DnaJ_domain"/>
</dbReference>
<dbReference type="InterPro" id="IPR007872">
    <property type="entry name" value="DPH_MB_dom"/>
</dbReference>
<feature type="domain" description="J" evidence="8">
    <location>
        <begin position="11"/>
        <end position="81"/>
    </location>
</feature>
<comment type="similarity">
    <text evidence="3">Belongs to the DPH4 family.</text>
</comment>
<dbReference type="InterPro" id="IPR018253">
    <property type="entry name" value="DnaJ_domain_CS"/>
</dbReference>
<dbReference type="Pfam" id="PF00226">
    <property type="entry name" value="DnaJ"/>
    <property type="match status" value="1"/>
</dbReference>
<evidence type="ECO:0000256" key="1">
    <source>
        <dbReference type="ARBA" id="ARBA00004123"/>
    </source>
</evidence>
<sequence length="217" mass="24556">MILRMGHIQKTYYDILCVEEDASYDQIRASYKSAILNTHPDKLQTSESSADGGPGDRFIEVKKAWEVLSNSRLRANYDCELRASRRDVTTAEHVTLEDMTVDDAGEVLELLHECRCGDYFSVDSWELEEMGYKLLKCEDKISVISTSALPLSLILPCGSCSLKVQLVINANEDVTNVYKERKTPTTRPRQKPQGKPGGKKIDHHLIDQTFNNLTIRC</sequence>
<dbReference type="GO" id="GO:0005829">
    <property type="term" value="C:cytosol"/>
    <property type="evidence" value="ECO:0007669"/>
    <property type="project" value="TreeGrafter"/>
</dbReference>
<comment type="subcellular location">
    <subcellularLocation>
        <location evidence="2">Cytoplasm</location>
    </subcellularLocation>
    <subcellularLocation>
        <location evidence="1">Nucleus</location>
    </subcellularLocation>
</comment>
<dbReference type="PROSITE" id="PS00636">
    <property type="entry name" value="DNAJ_1"/>
    <property type="match status" value="1"/>
</dbReference>
<accession>A0AAN8ZG01</accession>
<evidence type="ECO:0000256" key="4">
    <source>
        <dbReference type="ARBA" id="ARBA00022723"/>
    </source>
</evidence>
<dbReference type="PANTHER" id="PTHR21454:SF47">
    <property type="entry name" value="DNAJ HEAT SHOCK N-TERMINAL DOMAIN-CONTAINING PROTEIN"/>
    <property type="match status" value="1"/>
</dbReference>
<dbReference type="Gene3D" id="1.10.287.110">
    <property type="entry name" value="DnaJ domain"/>
    <property type="match status" value="1"/>
</dbReference>
<dbReference type="SUPFAM" id="SSF144217">
    <property type="entry name" value="CSL zinc finger"/>
    <property type="match status" value="1"/>
</dbReference>
<dbReference type="InterPro" id="IPR044248">
    <property type="entry name" value="DPH3/4-like"/>
</dbReference>
<reference evidence="10 11" key="1">
    <citation type="submission" date="2023-12" db="EMBL/GenBank/DDBJ databases">
        <title>A high-quality genome assembly for Dillenia turbinata (Dilleniales).</title>
        <authorList>
            <person name="Chanderbali A."/>
        </authorList>
    </citation>
    <scope>NUCLEOTIDE SEQUENCE [LARGE SCALE GENOMIC DNA]</scope>
    <source>
        <strain evidence="10">LSX21</strain>
        <tissue evidence="10">Leaf</tissue>
    </source>
</reference>
<dbReference type="PANTHER" id="PTHR21454">
    <property type="entry name" value="DPH3 HOMOLOG-RELATED"/>
    <property type="match status" value="1"/>
</dbReference>
<dbReference type="Pfam" id="PF05207">
    <property type="entry name" value="Zn_ribbon_CSL"/>
    <property type="match status" value="1"/>
</dbReference>
<organism evidence="10 11">
    <name type="scientific">Dillenia turbinata</name>
    <dbReference type="NCBI Taxonomy" id="194707"/>
    <lineage>
        <taxon>Eukaryota</taxon>
        <taxon>Viridiplantae</taxon>
        <taxon>Streptophyta</taxon>
        <taxon>Embryophyta</taxon>
        <taxon>Tracheophyta</taxon>
        <taxon>Spermatophyta</taxon>
        <taxon>Magnoliopsida</taxon>
        <taxon>eudicotyledons</taxon>
        <taxon>Gunneridae</taxon>
        <taxon>Pentapetalae</taxon>
        <taxon>Dilleniales</taxon>
        <taxon>Dilleniaceae</taxon>
        <taxon>Dillenia</taxon>
    </lineage>
</organism>
<proteinExistence type="inferred from homology"/>
<feature type="region of interest" description="Disordered" evidence="7">
    <location>
        <begin position="180"/>
        <end position="201"/>
    </location>
</feature>
<evidence type="ECO:0000259" key="8">
    <source>
        <dbReference type="PROSITE" id="PS50076"/>
    </source>
</evidence>
<dbReference type="CDD" id="cd06257">
    <property type="entry name" value="DnaJ"/>
    <property type="match status" value="1"/>
</dbReference>
<dbReference type="GO" id="GO:0017183">
    <property type="term" value="P:protein histidyl modification to diphthamide"/>
    <property type="evidence" value="ECO:0007669"/>
    <property type="project" value="InterPro"/>
</dbReference>